<dbReference type="AlphaFoldDB" id="A0A9W8ZTV4"/>
<evidence type="ECO:0000259" key="1">
    <source>
        <dbReference type="PROSITE" id="PS50076"/>
    </source>
</evidence>
<dbReference type="PANTHER" id="PTHR43908:SF3">
    <property type="entry name" value="AT29763P-RELATED"/>
    <property type="match status" value="1"/>
</dbReference>
<protein>
    <recommendedName>
        <fullName evidence="1">J domain-containing protein</fullName>
    </recommendedName>
</protein>
<dbReference type="PANTHER" id="PTHR43908">
    <property type="entry name" value="AT29763P-RELATED"/>
    <property type="match status" value="1"/>
</dbReference>
<dbReference type="PROSITE" id="PS50076">
    <property type="entry name" value="DNAJ_2"/>
    <property type="match status" value="1"/>
</dbReference>
<dbReference type="EMBL" id="JANVFS010000044">
    <property type="protein sequence ID" value="KAJ4466697.1"/>
    <property type="molecule type" value="Genomic_DNA"/>
</dbReference>
<dbReference type="Pfam" id="PF00226">
    <property type="entry name" value="DnaJ"/>
    <property type="match status" value="1"/>
</dbReference>
<evidence type="ECO:0000313" key="2">
    <source>
        <dbReference type="EMBL" id="KAJ4466697.1"/>
    </source>
</evidence>
<dbReference type="GO" id="GO:0071218">
    <property type="term" value="P:cellular response to misfolded protein"/>
    <property type="evidence" value="ECO:0007669"/>
    <property type="project" value="TreeGrafter"/>
</dbReference>
<dbReference type="SUPFAM" id="SSF46565">
    <property type="entry name" value="Chaperone J-domain"/>
    <property type="match status" value="1"/>
</dbReference>
<gene>
    <name evidence="2" type="ORF">C8J55DRAFT_527084</name>
</gene>
<proteinExistence type="predicted"/>
<dbReference type="PRINTS" id="PR00625">
    <property type="entry name" value="JDOMAIN"/>
</dbReference>
<accession>A0A9W8ZTV4</accession>
<name>A0A9W8ZTV4_9AGAR</name>
<reference evidence="2" key="2">
    <citation type="journal article" date="2023" name="Proc. Natl. Acad. Sci. U.S.A.">
        <title>A global phylogenomic analysis of the shiitake genus Lentinula.</title>
        <authorList>
            <person name="Sierra-Patev S."/>
            <person name="Min B."/>
            <person name="Naranjo-Ortiz M."/>
            <person name="Looney B."/>
            <person name="Konkel Z."/>
            <person name="Slot J.C."/>
            <person name="Sakamoto Y."/>
            <person name="Steenwyk J.L."/>
            <person name="Rokas A."/>
            <person name="Carro J."/>
            <person name="Camarero S."/>
            <person name="Ferreira P."/>
            <person name="Molpeceres G."/>
            <person name="Ruiz-Duenas F.J."/>
            <person name="Serrano A."/>
            <person name="Henrissat B."/>
            <person name="Drula E."/>
            <person name="Hughes K.W."/>
            <person name="Mata J.L."/>
            <person name="Ishikawa N.K."/>
            <person name="Vargas-Isla R."/>
            <person name="Ushijima S."/>
            <person name="Smith C.A."/>
            <person name="Donoghue J."/>
            <person name="Ahrendt S."/>
            <person name="Andreopoulos W."/>
            <person name="He G."/>
            <person name="LaButti K."/>
            <person name="Lipzen A."/>
            <person name="Ng V."/>
            <person name="Riley R."/>
            <person name="Sandor L."/>
            <person name="Barry K."/>
            <person name="Martinez A.T."/>
            <person name="Xiao Y."/>
            <person name="Gibbons J.G."/>
            <person name="Terashima K."/>
            <person name="Grigoriev I.V."/>
            <person name="Hibbett D."/>
        </authorList>
    </citation>
    <scope>NUCLEOTIDE SEQUENCE</scope>
    <source>
        <strain evidence="2">Sp2 HRB7682 ss15</strain>
    </source>
</reference>
<dbReference type="InterPro" id="IPR051100">
    <property type="entry name" value="DnaJ_subfamily_B/C"/>
</dbReference>
<dbReference type="Gene3D" id="1.10.287.110">
    <property type="entry name" value="DnaJ domain"/>
    <property type="match status" value="1"/>
</dbReference>
<dbReference type="GO" id="GO:0030544">
    <property type="term" value="F:Hsp70 protein binding"/>
    <property type="evidence" value="ECO:0007669"/>
    <property type="project" value="TreeGrafter"/>
</dbReference>
<dbReference type="InterPro" id="IPR036869">
    <property type="entry name" value="J_dom_sf"/>
</dbReference>
<sequence length="68" mass="7953">MVKKIWACKITEHYETMLLKRDCEEVKVKKAYQKLALALHPDKNSAPGVDEAFRMVSYITFSRLFGQF</sequence>
<dbReference type="SMART" id="SM00271">
    <property type="entry name" value="DnaJ"/>
    <property type="match status" value="1"/>
</dbReference>
<dbReference type="InterPro" id="IPR001623">
    <property type="entry name" value="DnaJ_domain"/>
</dbReference>
<reference evidence="2" key="1">
    <citation type="submission" date="2022-08" db="EMBL/GenBank/DDBJ databases">
        <authorList>
            <consortium name="DOE Joint Genome Institute"/>
            <person name="Min B."/>
            <person name="Riley R."/>
            <person name="Sierra-Patev S."/>
            <person name="Naranjo-Ortiz M."/>
            <person name="Looney B."/>
            <person name="Konkel Z."/>
            <person name="Slot J.C."/>
            <person name="Sakamoto Y."/>
            <person name="Steenwyk J.L."/>
            <person name="Rokas A."/>
            <person name="Carro J."/>
            <person name="Camarero S."/>
            <person name="Ferreira P."/>
            <person name="Molpeceres G."/>
            <person name="Ruiz-Duenas F.J."/>
            <person name="Serrano A."/>
            <person name="Henrissat B."/>
            <person name="Drula E."/>
            <person name="Hughes K.W."/>
            <person name="Mata J.L."/>
            <person name="Ishikawa N.K."/>
            <person name="Vargas-Isla R."/>
            <person name="Ushijima S."/>
            <person name="Smith C.A."/>
            <person name="Ahrendt S."/>
            <person name="Andreopoulos W."/>
            <person name="He G."/>
            <person name="Labutti K."/>
            <person name="Lipzen A."/>
            <person name="Ng V."/>
            <person name="Sandor L."/>
            <person name="Barry K."/>
            <person name="Martinez A.T."/>
            <person name="Xiao Y."/>
            <person name="Gibbons J.G."/>
            <person name="Terashima K."/>
            <person name="Hibbett D.S."/>
            <person name="Grigoriev I.V."/>
        </authorList>
    </citation>
    <scope>NUCLEOTIDE SEQUENCE</scope>
    <source>
        <strain evidence="2">Sp2 HRB7682 ss15</strain>
    </source>
</reference>
<dbReference type="CDD" id="cd06257">
    <property type="entry name" value="DnaJ"/>
    <property type="match status" value="1"/>
</dbReference>
<feature type="domain" description="J" evidence="1">
    <location>
        <begin position="12"/>
        <end position="68"/>
    </location>
</feature>
<comment type="caution">
    <text evidence="2">The sequence shown here is derived from an EMBL/GenBank/DDBJ whole genome shotgun (WGS) entry which is preliminary data.</text>
</comment>
<evidence type="ECO:0000313" key="3">
    <source>
        <dbReference type="Proteomes" id="UP001150238"/>
    </source>
</evidence>
<organism evidence="2 3">
    <name type="scientific">Lentinula lateritia</name>
    <dbReference type="NCBI Taxonomy" id="40482"/>
    <lineage>
        <taxon>Eukaryota</taxon>
        <taxon>Fungi</taxon>
        <taxon>Dikarya</taxon>
        <taxon>Basidiomycota</taxon>
        <taxon>Agaricomycotina</taxon>
        <taxon>Agaricomycetes</taxon>
        <taxon>Agaricomycetidae</taxon>
        <taxon>Agaricales</taxon>
        <taxon>Marasmiineae</taxon>
        <taxon>Omphalotaceae</taxon>
        <taxon>Lentinula</taxon>
    </lineage>
</organism>
<dbReference type="GO" id="GO:0005789">
    <property type="term" value="C:endoplasmic reticulum membrane"/>
    <property type="evidence" value="ECO:0007669"/>
    <property type="project" value="TreeGrafter"/>
</dbReference>
<dbReference type="Proteomes" id="UP001150238">
    <property type="component" value="Unassembled WGS sequence"/>
</dbReference>